<gene>
    <name evidence="2" type="ORF">Ae201684_009545</name>
</gene>
<comment type="caution">
    <text evidence="2">The sequence shown here is derived from an EMBL/GenBank/DDBJ whole genome shotgun (WGS) entry which is preliminary data.</text>
</comment>
<reference evidence="2 3" key="1">
    <citation type="submission" date="2019-07" db="EMBL/GenBank/DDBJ databases">
        <title>Genomics analysis of Aphanomyces spp. identifies a new class of oomycete effector associated with host adaptation.</title>
        <authorList>
            <person name="Gaulin E."/>
        </authorList>
    </citation>
    <scope>NUCLEOTIDE SEQUENCE [LARGE SCALE GENOMIC DNA]</scope>
    <source>
        <strain evidence="2 3">ATCC 201684</strain>
    </source>
</reference>
<dbReference type="InterPro" id="IPR055313">
    <property type="entry name" value="Temptin-like"/>
</dbReference>
<dbReference type="InterPro" id="IPR057626">
    <property type="entry name" value="S-S_Temptin"/>
</dbReference>
<dbReference type="AlphaFoldDB" id="A0A6G0X1D8"/>
<organism evidence="2 3">
    <name type="scientific">Aphanomyces euteiches</name>
    <dbReference type="NCBI Taxonomy" id="100861"/>
    <lineage>
        <taxon>Eukaryota</taxon>
        <taxon>Sar</taxon>
        <taxon>Stramenopiles</taxon>
        <taxon>Oomycota</taxon>
        <taxon>Saprolegniomycetes</taxon>
        <taxon>Saprolegniales</taxon>
        <taxon>Verrucalvaceae</taxon>
        <taxon>Aphanomyces</taxon>
    </lineage>
</organism>
<accession>A0A6G0X1D8</accession>
<feature type="domain" description="Temptin Cys/Cys disulfide" evidence="1">
    <location>
        <begin position="3"/>
        <end position="50"/>
    </location>
</feature>
<name>A0A6G0X1D8_9STRA</name>
<dbReference type="Pfam" id="PF24784">
    <property type="entry name" value="Temptin_C"/>
    <property type="match status" value="1"/>
</dbReference>
<dbReference type="Proteomes" id="UP000481153">
    <property type="component" value="Unassembled WGS sequence"/>
</dbReference>
<keyword evidence="3" id="KW-1185">Reference proteome</keyword>
<sequence length="122" mass="13361">MNHRSTWSEELCNLDSDGDGATNGEELGDPCCVWKFGDTPSRSTLLSHPGEPNNFTRAELDKLQCVKAPRDECACMSGNCTNGKCQGCNLVDDEGGYYCVPDVDAAGCYMMQYPYVWCGELP</sequence>
<evidence type="ECO:0000313" key="2">
    <source>
        <dbReference type="EMBL" id="KAF0733612.1"/>
    </source>
</evidence>
<dbReference type="EMBL" id="VJMJ01000121">
    <property type="protein sequence ID" value="KAF0733612.1"/>
    <property type="molecule type" value="Genomic_DNA"/>
</dbReference>
<dbReference type="VEuPathDB" id="FungiDB:AeMF1_019571"/>
<evidence type="ECO:0000259" key="1">
    <source>
        <dbReference type="Pfam" id="PF24784"/>
    </source>
</evidence>
<evidence type="ECO:0000313" key="3">
    <source>
        <dbReference type="Proteomes" id="UP000481153"/>
    </source>
</evidence>
<dbReference type="PANTHER" id="PTHR34737">
    <property type="entry name" value="EF-HAND DOMAIN-CONTAINING PROTEIN"/>
    <property type="match status" value="1"/>
</dbReference>
<protein>
    <recommendedName>
        <fullName evidence="1">Temptin Cys/Cys disulfide domain-containing protein</fullName>
    </recommendedName>
</protein>
<dbReference type="PANTHER" id="PTHR34737:SF2">
    <property type="entry name" value="EF-HAND DOMAIN-CONTAINING PROTEIN"/>
    <property type="match status" value="1"/>
</dbReference>
<proteinExistence type="predicted"/>